<proteinExistence type="predicted"/>
<evidence type="ECO:0000313" key="1">
    <source>
        <dbReference type="EMBL" id="GAG94610.1"/>
    </source>
</evidence>
<feature type="non-terminal residue" evidence="1">
    <location>
        <position position="46"/>
    </location>
</feature>
<protein>
    <submittedName>
        <fullName evidence="1">Uncharacterized protein</fullName>
    </submittedName>
</protein>
<reference evidence="1" key="1">
    <citation type="journal article" date="2014" name="Front. Microbiol.">
        <title>High frequency of phylogenetically diverse reductive dehalogenase-homologous genes in deep subseafloor sedimentary metagenomes.</title>
        <authorList>
            <person name="Kawai M."/>
            <person name="Futagami T."/>
            <person name="Toyoda A."/>
            <person name="Takaki Y."/>
            <person name="Nishi S."/>
            <person name="Hori S."/>
            <person name="Arai W."/>
            <person name="Tsubouchi T."/>
            <person name="Morono Y."/>
            <person name="Uchiyama I."/>
            <person name="Ito T."/>
            <person name="Fujiyama A."/>
            <person name="Inagaki F."/>
            <person name="Takami H."/>
        </authorList>
    </citation>
    <scope>NUCLEOTIDE SEQUENCE</scope>
    <source>
        <strain evidence="1">Expedition CK06-06</strain>
    </source>
</reference>
<dbReference type="AlphaFoldDB" id="X1BHX2"/>
<comment type="caution">
    <text evidence="1">The sequence shown here is derived from an EMBL/GenBank/DDBJ whole genome shotgun (WGS) entry which is preliminary data.</text>
</comment>
<gene>
    <name evidence="1" type="ORF">S01H4_36727</name>
</gene>
<sequence>MNEKNPLYLLINKTHYYMMKTTKDIKIEELDIEILKILSQDGRKNK</sequence>
<dbReference type="EMBL" id="BART01019657">
    <property type="protein sequence ID" value="GAG94610.1"/>
    <property type="molecule type" value="Genomic_DNA"/>
</dbReference>
<organism evidence="1">
    <name type="scientific">marine sediment metagenome</name>
    <dbReference type="NCBI Taxonomy" id="412755"/>
    <lineage>
        <taxon>unclassified sequences</taxon>
        <taxon>metagenomes</taxon>
        <taxon>ecological metagenomes</taxon>
    </lineage>
</organism>
<name>X1BHX2_9ZZZZ</name>
<accession>X1BHX2</accession>